<evidence type="ECO:0000259" key="12">
    <source>
        <dbReference type="Pfam" id="PF02364"/>
    </source>
</evidence>
<keyword evidence="15" id="KW-1185">Reference proteome</keyword>
<feature type="transmembrane region" description="Helical" evidence="11">
    <location>
        <begin position="3121"/>
        <end position="3141"/>
    </location>
</feature>
<feature type="region of interest" description="Disordered" evidence="10">
    <location>
        <begin position="1"/>
        <end position="27"/>
    </location>
</feature>
<keyword evidence="7 11" id="KW-1133">Transmembrane helix</keyword>
<dbReference type="PANTHER" id="PTHR12741">
    <property type="entry name" value="LYST-INTERACTING PROTEIN LIP5 DOPAMINE RESPONSIVE PROTEIN DRG-1"/>
    <property type="match status" value="1"/>
</dbReference>
<evidence type="ECO:0000256" key="7">
    <source>
        <dbReference type="ARBA" id="ARBA00022989"/>
    </source>
</evidence>
<feature type="domain" description="Glycosyl transferase 48" evidence="12">
    <location>
        <begin position="2283"/>
        <end position="3040"/>
    </location>
</feature>
<feature type="transmembrane region" description="Helical" evidence="11">
    <location>
        <begin position="2811"/>
        <end position="2832"/>
    </location>
</feature>
<comment type="catalytic activity">
    <reaction evidence="9">
        <text>[(1-&gt;3)-beta-D-glucosyl](n) + UDP-alpha-D-glucose = [(1-&gt;3)-beta-D-glucosyl](n+1) + UDP + H(+)</text>
        <dbReference type="Rhea" id="RHEA:21476"/>
        <dbReference type="Rhea" id="RHEA-COMP:11146"/>
        <dbReference type="Rhea" id="RHEA-COMP:14303"/>
        <dbReference type="ChEBI" id="CHEBI:15378"/>
        <dbReference type="ChEBI" id="CHEBI:37671"/>
        <dbReference type="ChEBI" id="CHEBI:58223"/>
        <dbReference type="ChEBI" id="CHEBI:58885"/>
        <dbReference type="EC" id="2.4.1.34"/>
    </reaction>
</comment>
<name>A0A835TKL9_CHLIN</name>
<sequence>MAGRMTSSAARVASARPGGLPVPVRLDSGALPVANAPAKAPLSAVPPKLLGSTGTPGQQPPSLVSAGQVSLTNMPFVLAEAPGEDGPSPFADEGFNTRMLADLDTQPSPPPAAAASGRSVGWRRSIDMLTDDMLKEPPQPSQQTSIWRSITQSFARESRAGGEDQAGTSVTAFRQPAKLPDGSSPRDVIDSSAAGPGPSRLGTQLSGDGAPETADGRSLGHMTSSRRLRFHNEQLGPTANNAGGATSKGGSGVSSRATSRNQSFRERVANALGLGGLLARKSNEGLATIESSGLQPSQSVLKKEGTSKQLRLGLGADEDSGSDCSLTAIGVYQAAKESGAAVAGGAPGGGAGAATINQHSSISGEAIGSSAPLAASKVAARLLDGGRGGAAGVIMRPDSAVVPARLHVRTHDLDDPLELEATLMTPGDRLPPGEDLPSPVRRFESIMAKAKSRNNLAAGLTETGEALAPPEPTVTMPPMHAMSGMSAAGGPSVTFGAHVMEAPPPASAAAAGAGAGGNVVHLDSTVQSGKPVGKGAKARSTIKLPIITTGHWDSLVFATVWRVGRVFGFQAFNTRPSTAKDSKREYVPASIFVAADHLTQLLVKNGYVRRGKGEDTDDERFGKALFEFHSTIFYSYEMQWTKMQRLSARPQRFTDDLRERVFSDHHIQNGLLAELALYFLIYTESANLKYCSEAMWFIFWTMNHSYVMADIWTRGSPNRVPNGRDRMAQLRNTFQHLISETQHQLGIRPADMRPEDCGKLSSIMTRLSSSEVPAPDRELLADLVSFGDGGFFCDRITTPLFYVMSYEVDHLSTLGVDTAYRLGYDDFNESLTCREVVYSALMDLRVSPVDIATGALNDAYQSLSSMGFQGRTHIDNKFDPQVAATWWRNRVFVKTYYERRSWWGVYRAFFRVYAFHLVLFHLMQAQAFAGWDWRIISSAILTHAWLKWLERVANWMMTMPPPEPVQTTMAKIFDRKGFFRMDQAAALLATNMDTGGSGMRVNDRLAQMQSYQAKQADLVTAKMANMSVHQLRALQPQRVVEIEGTPMLGFLGGLLEWLAIAVVLTAGFMLQYATTAFQSYARLYWGYVAAGYAGLHLLHFLATTRDGYVISLTQALRLPAYFRNWSARPQPRMWMYNNMATNIKNFLANVFFWLLVFAQKIPFDYFVIHKPLVKPVRLLLTRNWLGCQGPVYRISSFTFPCVGGDWILVAARVIPFIIVALFDTMLFYQFVVTAFGIYHGLIKYDLGVVSSWEELVREFHKSPPRWWIRCMSFKGNENAKNLLAASLTQQAAEDEDGEGGGGGQGNVAVSDGQMFKIKIVTPEEIRRRQAQSMTAKGKVNMQAGKGAASNEVEGKGIKAVHGTTAPGTAANSRPATTATGTKPGAAAATDKSGAGSIKPISARGGAGHAALVGQDFKEGGAHGGMAAIAGLFARRGSATGGHTEAGSVPNVQQQPVGLFKDRRSSAPGEETSGGSVIGLTKGSATGDAQGGFGGLFRGRTGSATGDLQNAGARQGSSTATGASGGMVGAFKALGTAALGTAAQAVISKKNQVQPEPIAEAREDEAAHGMEDGSAGAPGSSRSRAPSARAAVRQQGLDVLLRPRHPAWQPDELLGPRHTDYDPAADPMSEQSLRKWPLDEPAAEQAMQQRWRLWPFHGGAVAPSAQPADGEMAGAHAGPGVRSASHLPQAAGSTGYGSDGEIEAWREPSSNSARNGHGSNRALRGPVAEATMTDGDSDDGYGSQPPTAPRGTRPPVVLLEEVPIMRADSDRTDVDGPDGASDASNGDGIQASGLSPSRPDGGKSGKFKALSVSLPDAYEDNVNLRAPKSAKAPKSILAGQDKPPRAAPRQRRASFFQALFGANVNGAPGEAYAGDDNDDAEEQQAALRGGASKAALSRHELASSSKFDAARHDRSMRGDRSVRGSDRSMTARRMSLGPAAAIGFGMQRQKSMTAGGLSGISRQKSITAGTGSFHRTKSVTAGTSAFDQKQFAKNYESRHSIAAQAVRKDIATRTTSMVLMADELQNLEEEDLDVVSEQMMMWSSFAEAWDAICSDLREDDLISDLELKNLAFVRLESSGKLHGLRPILLPTFFFAGQIRKVIDTGRVNTAQVMVLTEFRVLVTWLSCQLGIMSGKHAHVIMTTALYGGIINVKHISLRKKAFDAAIKLVGLIEEAIRKRDVPFDVTEFAEHLNTILRGLESECYAIQKMWELGRADDEDLDGALTLFEVVRDMQDRFRNDPEELKQCLKRAVAMEDATTNTNVLLQVTTVLRQMLTTTAAEATPQGEEAQRVLSFFINSLGHPSLDKPESLEFMLSWSVLTPAYEEDVLYAVDSGLSAEELGLPKKKITDLLSETDDGFTLMAYLRAMFAFEWSNFKERLRRQVGAEVDIPDWSQVTELDFGPGGLLFEYRLELQLWASFRGQLLARTVRGMMCYERALKVLCRMEYPAPVGITDADYERWVDNMVASKFEYVVAVQTYGRNSRSQDLRLRQLAQGVDTLVQRFPTLKVAYLDDAVDPERHVPTQYSVLNRNRRAADPIVDPTQPFNKIVEAYRIRLPINRYSNRGVVLGEGKPENQNHSIVFAFNEGLQAIDMNQDNYLAEALKMRNLLSELHPSNKGAQYMLFADDSDTQVLSPHMTAAELRFLILSRMKRAFPTAIVGFREWIFSANTGALGQYAAATEYAFATIQSRIMTKPARVRMHYGHPDVFNKTHIMTRGGMSKGTRTLHISEDYFIGAAHTLRGARIRYKEYISCGKGRDMGFDSILGYQKKISGGGADLATSREVHRLGTRLDFFRLMSFYHGGLGHYLNSYLTLIAAWYNIWALLLTALANAMELGVSGEPGQVSMTQTYNVQQVLQLGTLAIIPYVGQLILETGLLRTAITVFGQIVTGSLFFYIFQQQTVAASFSGVMAYGGMRYIGTGRGFSIQTTDFVKLYTMYARTHLYLGFEVLFFCATLFATNDCSSCNYAALTWNSWLLAFTLILCPLWFNPFIFNLSKVQREFVTWKRWLAGDMDSGTGTNWYTWNREQLSKLRNDDGNVTDAWRNGFREVLGTCLPYALLVLAMVSKIRFKISEVPVLQNPYMEFVLATALLWMVTAATWYLGHYFQSWHMSRPWRITRYVLTLVSAVLFVAYLAVLNRFYEGDGFTHLMRVAYANLMLIIMFHKAATYLFTQNNAVRDFVDAGYYLIDLMVGFAMFAVLALLSFVGIVALLQSKLLFNEAFSQSVQTARIRQQVKKSGKQIRRKPKPGLLMTMDEWMRSRPGSAASHAPSMAPTMFDGGGVSRAVSLAPSMLPSAFTSAAPSIAASVFTSTAVSRNTSRRNSLDEMVHNLIRRNQQGNGNPGLEGPSNRGEVVESASSGLDGAGNDAGLRERRLRFG</sequence>
<feature type="transmembrane region" description="Helical" evidence="11">
    <location>
        <begin position="1084"/>
        <end position="1102"/>
    </location>
</feature>
<feature type="transmembrane region" description="Helical" evidence="11">
    <location>
        <begin position="2970"/>
        <end position="2988"/>
    </location>
</feature>
<evidence type="ECO:0000313" key="15">
    <source>
        <dbReference type="Proteomes" id="UP000650467"/>
    </source>
</evidence>
<protein>
    <recommendedName>
        <fullName evidence="3">1,3-beta-glucan synthase</fullName>
        <ecNumber evidence="3">2.4.1.34</ecNumber>
    </recommendedName>
</protein>
<feature type="region of interest" description="Disordered" evidence="10">
    <location>
        <begin position="232"/>
        <end position="262"/>
    </location>
</feature>
<comment type="caution">
    <text evidence="14">The sequence shown here is derived from an EMBL/GenBank/DDBJ whole genome shotgun (WGS) entry which is preliminary data.</text>
</comment>
<feature type="region of interest" description="Disordered" evidence="10">
    <location>
        <begin position="1661"/>
        <end position="1807"/>
    </location>
</feature>
<dbReference type="Proteomes" id="UP000650467">
    <property type="component" value="Unassembled WGS sequence"/>
</dbReference>
<feature type="compositionally biased region" description="Basic and acidic residues" evidence="10">
    <location>
        <begin position="1561"/>
        <end position="1570"/>
    </location>
</feature>
<feature type="compositionally biased region" description="Polar residues" evidence="10">
    <location>
        <begin position="1707"/>
        <end position="1717"/>
    </location>
</feature>
<dbReference type="Pfam" id="PF02364">
    <property type="entry name" value="Glucan_synthase"/>
    <property type="match status" value="1"/>
</dbReference>
<feature type="region of interest" description="Disordered" evidence="10">
    <location>
        <begin position="155"/>
        <end position="219"/>
    </location>
</feature>
<dbReference type="GO" id="GO:0008360">
    <property type="term" value="P:regulation of cell shape"/>
    <property type="evidence" value="ECO:0007669"/>
    <property type="project" value="UniProtKB-KW"/>
</dbReference>
<evidence type="ECO:0000256" key="9">
    <source>
        <dbReference type="ARBA" id="ARBA00047777"/>
    </source>
</evidence>
<feature type="compositionally biased region" description="Polar residues" evidence="10">
    <location>
        <begin position="253"/>
        <end position="262"/>
    </location>
</feature>
<evidence type="ECO:0000256" key="8">
    <source>
        <dbReference type="ARBA" id="ARBA00023136"/>
    </source>
</evidence>
<feature type="domain" description="1,3-beta-glucan synthase component FKS1-like" evidence="13">
    <location>
        <begin position="673"/>
        <end position="831"/>
    </location>
</feature>
<dbReference type="GO" id="GO:0006075">
    <property type="term" value="P:(1-&gt;3)-beta-D-glucan biosynthetic process"/>
    <property type="evidence" value="ECO:0007669"/>
    <property type="project" value="InterPro"/>
</dbReference>
<feature type="transmembrane region" description="Helical" evidence="11">
    <location>
        <begin position="2941"/>
        <end position="2958"/>
    </location>
</feature>
<evidence type="ECO:0000256" key="6">
    <source>
        <dbReference type="ARBA" id="ARBA00022692"/>
    </source>
</evidence>
<evidence type="ECO:0000256" key="5">
    <source>
        <dbReference type="ARBA" id="ARBA00022679"/>
    </source>
</evidence>
<reference evidence="14" key="1">
    <citation type="journal article" date="2020" name="bioRxiv">
        <title>Comparative genomics of Chlamydomonas.</title>
        <authorList>
            <person name="Craig R.J."/>
            <person name="Hasan A.R."/>
            <person name="Ness R.W."/>
            <person name="Keightley P.D."/>
        </authorList>
    </citation>
    <scope>NUCLEOTIDE SEQUENCE</scope>
    <source>
        <strain evidence="14">SAG 7.73</strain>
    </source>
</reference>
<comment type="subcellular location">
    <subcellularLocation>
        <location evidence="1">Membrane</location>
        <topology evidence="1">Multi-pass membrane protein</topology>
    </subcellularLocation>
</comment>
<organism evidence="14 15">
    <name type="scientific">Chlamydomonas incerta</name>
    <dbReference type="NCBI Taxonomy" id="51695"/>
    <lineage>
        <taxon>Eukaryota</taxon>
        <taxon>Viridiplantae</taxon>
        <taxon>Chlorophyta</taxon>
        <taxon>core chlorophytes</taxon>
        <taxon>Chlorophyceae</taxon>
        <taxon>CS clade</taxon>
        <taxon>Chlamydomonadales</taxon>
        <taxon>Chlamydomonadaceae</taxon>
        <taxon>Chlamydomonas</taxon>
    </lineage>
</organism>
<feature type="region of interest" description="Disordered" evidence="10">
    <location>
        <begin position="1361"/>
        <end position="1400"/>
    </location>
</feature>
<feature type="compositionally biased region" description="Low complexity" evidence="10">
    <location>
        <begin position="1374"/>
        <end position="1389"/>
    </location>
</feature>
<keyword evidence="6 11" id="KW-0812">Transmembrane</keyword>
<feature type="compositionally biased region" description="Acidic residues" evidence="10">
    <location>
        <begin position="1872"/>
        <end position="1881"/>
    </location>
</feature>
<feature type="region of interest" description="Disordered" evidence="10">
    <location>
        <begin position="1606"/>
        <end position="1630"/>
    </location>
</feature>
<dbReference type="GO" id="GO:0005886">
    <property type="term" value="C:plasma membrane"/>
    <property type="evidence" value="ECO:0007669"/>
    <property type="project" value="TreeGrafter"/>
</dbReference>
<feature type="region of interest" description="Disordered" evidence="10">
    <location>
        <begin position="3334"/>
        <end position="3378"/>
    </location>
</feature>
<feature type="transmembrane region" description="Helical" evidence="11">
    <location>
        <begin position="2852"/>
        <end position="2872"/>
    </location>
</feature>
<feature type="transmembrane region" description="Helical" evidence="11">
    <location>
        <begin position="1047"/>
        <end position="1072"/>
    </location>
</feature>
<feature type="region of interest" description="Disordered" evidence="10">
    <location>
        <begin position="1822"/>
        <end position="1849"/>
    </location>
</feature>
<evidence type="ECO:0000259" key="13">
    <source>
        <dbReference type="Pfam" id="PF14288"/>
    </source>
</evidence>
<keyword evidence="8 11" id="KW-0472">Membrane</keyword>
<feature type="transmembrane region" description="Helical" evidence="11">
    <location>
        <begin position="3082"/>
        <end position="3101"/>
    </location>
</feature>
<feature type="compositionally biased region" description="Polar residues" evidence="10">
    <location>
        <begin position="235"/>
        <end position="244"/>
    </location>
</feature>
<dbReference type="PANTHER" id="PTHR12741:SF48">
    <property type="entry name" value="1,3-BETA-GLUCAN SYNTHASE COMPONENT FKS1-RELATED"/>
    <property type="match status" value="1"/>
</dbReference>
<feature type="transmembrane region" description="Helical" evidence="11">
    <location>
        <begin position="1146"/>
        <end position="1168"/>
    </location>
</feature>
<feature type="region of interest" description="Disordered" evidence="10">
    <location>
        <begin position="1290"/>
        <end position="1309"/>
    </location>
</feature>
<feature type="transmembrane region" description="Helical" evidence="11">
    <location>
        <begin position="3183"/>
        <end position="3212"/>
    </location>
</feature>
<feature type="region of interest" description="Disordered" evidence="10">
    <location>
        <begin position="1868"/>
        <end position="1930"/>
    </location>
</feature>
<feature type="transmembrane region" description="Helical" evidence="11">
    <location>
        <begin position="3050"/>
        <end position="3070"/>
    </location>
</feature>
<keyword evidence="5" id="KW-0808">Transferase</keyword>
<evidence type="ECO:0000256" key="2">
    <source>
        <dbReference type="ARBA" id="ARBA00009040"/>
    </source>
</evidence>
<evidence type="ECO:0000256" key="4">
    <source>
        <dbReference type="ARBA" id="ARBA00022676"/>
    </source>
</evidence>
<evidence type="ECO:0000256" key="10">
    <source>
        <dbReference type="SAM" id="MobiDB-lite"/>
    </source>
</evidence>
<keyword evidence="4" id="KW-0328">Glycosyltransferase</keyword>
<proteinExistence type="inferred from homology"/>
<feature type="region of interest" description="Disordered" evidence="10">
    <location>
        <begin position="1561"/>
        <end position="1591"/>
    </location>
</feature>
<dbReference type="InterPro" id="IPR003440">
    <property type="entry name" value="Glyco_trans_48_dom"/>
</dbReference>
<feature type="compositionally biased region" description="Basic and acidic residues" evidence="10">
    <location>
        <begin position="1907"/>
        <end position="1925"/>
    </location>
</feature>
<dbReference type="InterPro" id="IPR026899">
    <property type="entry name" value="FKS1-like_dom1"/>
</dbReference>
<dbReference type="EMBL" id="JAEHOC010000004">
    <property type="protein sequence ID" value="KAG2442264.1"/>
    <property type="molecule type" value="Genomic_DNA"/>
</dbReference>
<evidence type="ECO:0000313" key="14">
    <source>
        <dbReference type="EMBL" id="KAG2442264.1"/>
    </source>
</evidence>
<dbReference type="EC" id="2.4.1.34" evidence="3"/>
<evidence type="ECO:0000256" key="3">
    <source>
        <dbReference type="ARBA" id="ARBA00012589"/>
    </source>
</evidence>
<evidence type="ECO:0000256" key="1">
    <source>
        <dbReference type="ARBA" id="ARBA00004141"/>
    </source>
</evidence>
<dbReference type="GO" id="GO:0003843">
    <property type="term" value="F:1,3-beta-D-glucan synthase activity"/>
    <property type="evidence" value="ECO:0007669"/>
    <property type="project" value="UniProtKB-EC"/>
</dbReference>
<dbReference type="GO" id="GO:0000148">
    <property type="term" value="C:1,3-beta-D-glucan synthase complex"/>
    <property type="evidence" value="ECO:0007669"/>
    <property type="project" value="InterPro"/>
</dbReference>
<accession>A0A835TKL9</accession>
<feature type="transmembrane region" description="Helical" evidence="11">
    <location>
        <begin position="3153"/>
        <end position="3171"/>
    </location>
</feature>
<feature type="compositionally biased region" description="Low complexity" evidence="10">
    <location>
        <begin position="1572"/>
        <end position="1590"/>
    </location>
</feature>
<comment type="similarity">
    <text evidence="2">Belongs to the glycosyltransferase 48 family.</text>
</comment>
<evidence type="ECO:0000256" key="11">
    <source>
        <dbReference type="SAM" id="Phobius"/>
    </source>
</evidence>
<dbReference type="Pfam" id="PF14288">
    <property type="entry name" value="FKS1_dom1"/>
    <property type="match status" value="1"/>
</dbReference>
<feature type="transmembrane region" description="Helical" evidence="11">
    <location>
        <begin position="1213"/>
        <end position="1238"/>
    </location>
</feature>
<dbReference type="OrthoDB" id="1880850at2759"/>
<gene>
    <name evidence="14" type="ORF">HXX76_002351</name>
</gene>